<dbReference type="Proteomes" id="UP000095347">
    <property type="component" value="Unassembled WGS sequence"/>
</dbReference>
<comment type="caution">
    <text evidence="2">The sequence shown here is derived from an EMBL/GenBank/DDBJ whole genome shotgun (WGS) entry which is preliminary data.</text>
</comment>
<sequence length="59" mass="6515">MMLWKQFAARLISEMRGGPAVFGPASVVKTELSFQSPAEKKQRPTDVQSSASIKHKPLD</sequence>
<protein>
    <submittedName>
        <fullName evidence="2">Uncharacterized protein</fullName>
    </submittedName>
</protein>
<gene>
    <name evidence="2" type="ORF">BEN30_05015</name>
</gene>
<dbReference type="AlphaFoldDB" id="A0A1E5QAY2"/>
<evidence type="ECO:0000256" key="1">
    <source>
        <dbReference type="SAM" id="MobiDB-lite"/>
    </source>
</evidence>
<evidence type="ECO:0000313" key="3">
    <source>
        <dbReference type="Proteomes" id="UP000095347"/>
    </source>
</evidence>
<dbReference type="STRING" id="28181.BEN30_05015"/>
<proteinExistence type="predicted"/>
<dbReference type="EMBL" id="MCGG01000009">
    <property type="protein sequence ID" value="OEJ69069.1"/>
    <property type="molecule type" value="Genomic_DNA"/>
</dbReference>
<feature type="region of interest" description="Disordered" evidence="1">
    <location>
        <begin position="33"/>
        <end position="59"/>
    </location>
</feature>
<accession>A0A1E5QAY2</accession>
<organism evidence="2 3">
    <name type="scientific">Magnetovibrio blakemorei</name>
    <dbReference type="NCBI Taxonomy" id="28181"/>
    <lineage>
        <taxon>Bacteria</taxon>
        <taxon>Pseudomonadati</taxon>
        <taxon>Pseudomonadota</taxon>
        <taxon>Alphaproteobacteria</taxon>
        <taxon>Rhodospirillales</taxon>
        <taxon>Magnetovibrionaceae</taxon>
        <taxon>Magnetovibrio</taxon>
    </lineage>
</organism>
<reference evidence="3" key="1">
    <citation type="submission" date="2016-07" db="EMBL/GenBank/DDBJ databases">
        <authorList>
            <person name="Florea S."/>
            <person name="Webb J.S."/>
            <person name="Jaromczyk J."/>
            <person name="Schardl C.L."/>
        </authorList>
    </citation>
    <scope>NUCLEOTIDE SEQUENCE [LARGE SCALE GENOMIC DNA]</scope>
    <source>
        <strain evidence="3">MV-1</strain>
    </source>
</reference>
<evidence type="ECO:0000313" key="2">
    <source>
        <dbReference type="EMBL" id="OEJ69069.1"/>
    </source>
</evidence>
<name>A0A1E5QAY2_9PROT</name>
<keyword evidence="3" id="KW-1185">Reference proteome</keyword>